<protein>
    <recommendedName>
        <fullName evidence="3">Thiamine-binding protein domain-containing protein</fullName>
    </recommendedName>
</protein>
<name>A0AAQ3L6E4_9BACT</name>
<dbReference type="EMBL" id="CP136920">
    <property type="protein sequence ID" value="WOO40160.1"/>
    <property type="molecule type" value="Genomic_DNA"/>
</dbReference>
<dbReference type="SUPFAM" id="SSF89957">
    <property type="entry name" value="MTH1187/YkoF-like"/>
    <property type="match status" value="1"/>
</dbReference>
<sequence length="82" mass="9381">MITTLEISMYPFREDYRSLIQDCIAKLKSYADLKVIPGPTSSVVVGEYARVMECLTEVLEWSYEEYGRAVFVTKILVGYDAD</sequence>
<accession>A0AAQ3L6E4</accession>
<evidence type="ECO:0008006" key="3">
    <source>
        <dbReference type="Google" id="ProtNLM"/>
    </source>
</evidence>
<evidence type="ECO:0000313" key="2">
    <source>
        <dbReference type="Proteomes" id="UP001304300"/>
    </source>
</evidence>
<dbReference type="KEGG" id="puo:RZN69_16180"/>
<evidence type="ECO:0000313" key="1">
    <source>
        <dbReference type="EMBL" id="WOO40160.1"/>
    </source>
</evidence>
<dbReference type="Gene3D" id="3.30.70.930">
    <property type="match status" value="1"/>
</dbReference>
<reference evidence="1 2" key="1">
    <citation type="submission" date="2023-10" db="EMBL/GenBank/DDBJ databases">
        <title>Rubellicoccus peritrichatus gen. nov., sp. nov., isolated from an algae of coral reef tank.</title>
        <authorList>
            <person name="Luo J."/>
        </authorList>
    </citation>
    <scope>NUCLEOTIDE SEQUENCE [LARGE SCALE GENOMIC DNA]</scope>
    <source>
        <strain evidence="1 2">CR14</strain>
    </source>
</reference>
<dbReference type="InterPro" id="IPR029756">
    <property type="entry name" value="MTH1187/YkoF-like"/>
</dbReference>
<organism evidence="1 2">
    <name type="scientific">Rubellicoccus peritrichatus</name>
    <dbReference type="NCBI Taxonomy" id="3080537"/>
    <lineage>
        <taxon>Bacteria</taxon>
        <taxon>Pseudomonadati</taxon>
        <taxon>Verrucomicrobiota</taxon>
        <taxon>Opitutia</taxon>
        <taxon>Puniceicoccales</taxon>
        <taxon>Cerasicoccaceae</taxon>
        <taxon>Rubellicoccus</taxon>
    </lineage>
</organism>
<proteinExistence type="predicted"/>
<keyword evidence="2" id="KW-1185">Reference proteome</keyword>
<dbReference type="Proteomes" id="UP001304300">
    <property type="component" value="Chromosome"/>
</dbReference>
<dbReference type="RefSeq" id="WP_317832292.1">
    <property type="nucleotide sequence ID" value="NZ_CP136920.1"/>
</dbReference>
<gene>
    <name evidence="1" type="ORF">RZN69_16180</name>
</gene>
<dbReference type="AlphaFoldDB" id="A0AAQ3L6E4"/>